<name>A0ABZ0D6Y4_9BURK</name>
<accession>A0ABZ0D6Y4</accession>
<dbReference type="NCBIfam" id="TIGR02743">
    <property type="entry name" value="TraW"/>
    <property type="match status" value="1"/>
</dbReference>
<feature type="signal peptide" evidence="1">
    <location>
        <begin position="1"/>
        <end position="22"/>
    </location>
</feature>
<organism evidence="2 3">
    <name type="scientific">Piscinibacter gummiphilus</name>
    <dbReference type="NCBI Taxonomy" id="946333"/>
    <lineage>
        <taxon>Bacteria</taxon>
        <taxon>Pseudomonadati</taxon>
        <taxon>Pseudomonadota</taxon>
        <taxon>Betaproteobacteria</taxon>
        <taxon>Burkholderiales</taxon>
        <taxon>Sphaerotilaceae</taxon>
        <taxon>Piscinibacter</taxon>
    </lineage>
</organism>
<dbReference type="InterPro" id="IPR014114">
    <property type="entry name" value="TraW"/>
</dbReference>
<dbReference type="Proteomes" id="UP001303946">
    <property type="component" value="Plasmid unnamed1"/>
</dbReference>
<keyword evidence="2" id="KW-0614">Plasmid</keyword>
<gene>
    <name evidence="2" type="primary">traW</name>
    <name evidence="2" type="ORF">RXV79_27205</name>
</gene>
<reference evidence="2 3" key="1">
    <citation type="submission" date="2023-10" db="EMBL/GenBank/DDBJ databases">
        <title>Bacteria for the degradation of biodegradable plastic PBAT(Polybutylene adipate terephthalate).</title>
        <authorList>
            <person name="Weon H.-Y."/>
            <person name="Yeon J."/>
        </authorList>
    </citation>
    <scope>NUCLEOTIDE SEQUENCE [LARGE SCALE GENOMIC DNA]</scope>
    <source>
        <strain evidence="2 3">SBD 7-3</strain>
        <plasmid evidence="2 3">unnamed1</plasmid>
    </source>
</reference>
<feature type="chain" id="PRO_5046684383" evidence="1">
    <location>
        <begin position="23"/>
        <end position="209"/>
    </location>
</feature>
<proteinExistence type="predicted"/>
<sequence length="209" mass="23246">MRPSSTIVVCSLLLAFTLTSTAKDLGSLGPTYPIAEKNLLDEIMSNLRRMEASGELKKRQEAATAKAKDYVFNPKPLAGLSKATQSRTFYYDPTLVLDRNITDHNGTILFPAGTRKNPLEVVTMSKHLLFFDARDAKQVAKAQELTALYQGKVKPILVGGSYMDLMKTWGRPVYFDQQGSLVKKLGITRVPALVSQEGRRLRIDELVLQ</sequence>
<evidence type="ECO:0000256" key="1">
    <source>
        <dbReference type="SAM" id="SignalP"/>
    </source>
</evidence>
<keyword evidence="3" id="KW-1185">Reference proteome</keyword>
<keyword evidence="1" id="KW-0732">Signal</keyword>
<dbReference type="RefSeq" id="WP_316704274.1">
    <property type="nucleotide sequence ID" value="NZ_CP136337.1"/>
</dbReference>
<evidence type="ECO:0000313" key="3">
    <source>
        <dbReference type="Proteomes" id="UP001303946"/>
    </source>
</evidence>
<dbReference type="EMBL" id="CP136337">
    <property type="protein sequence ID" value="WOB11130.1"/>
    <property type="molecule type" value="Genomic_DNA"/>
</dbReference>
<protein>
    <submittedName>
        <fullName evidence="2">Type-F conjugative transfer system protein TraW</fullName>
    </submittedName>
</protein>
<evidence type="ECO:0000313" key="2">
    <source>
        <dbReference type="EMBL" id="WOB11130.1"/>
    </source>
</evidence>
<geneLocation type="plasmid" evidence="2 3">
    <name>unnamed1</name>
</geneLocation>